<dbReference type="Gene3D" id="3.40.50.2000">
    <property type="entry name" value="Glycogen Phosphorylase B"/>
    <property type="match status" value="1"/>
</dbReference>
<accession>A0ABU6JAF8</accession>
<feature type="domain" description="Glycosyl transferase family 1" evidence="1">
    <location>
        <begin position="335"/>
        <end position="487"/>
    </location>
</feature>
<dbReference type="SUPFAM" id="SSF53756">
    <property type="entry name" value="UDP-Glycosyltransferase/glycogen phosphorylase"/>
    <property type="match status" value="1"/>
</dbReference>
<gene>
    <name evidence="2" type="ORF">RY831_13300</name>
</gene>
<reference evidence="2 3" key="1">
    <citation type="submission" date="2023-10" db="EMBL/GenBank/DDBJ databases">
        <title>Noviherbaspirillum sp. CPCC 100848 genome assembly.</title>
        <authorList>
            <person name="Li X.Y."/>
            <person name="Fang X.M."/>
        </authorList>
    </citation>
    <scope>NUCLEOTIDE SEQUENCE [LARGE SCALE GENOMIC DNA]</scope>
    <source>
        <strain evidence="2 3">CPCC 100848</strain>
    </source>
</reference>
<dbReference type="Proteomes" id="UP001352263">
    <property type="component" value="Unassembled WGS sequence"/>
</dbReference>
<comment type="caution">
    <text evidence="2">The sequence shown here is derived from an EMBL/GenBank/DDBJ whole genome shotgun (WGS) entry which is preliminary data.</text>
</comment>
<dbReference type="PANTHER" id="PTHR46401">
    <property type="entry name" value="GLYCOSYLTRANSFERASE WBBK-RELATED"/>
    <property type="match status" value="1"/>
</dbReference>
<evidence type="ECO:0000259" key="1">
    <source>
        <dbReference type="Pfam" id="PF00534"/>
    </source>
</evidence>
<keyword evidence="3" id="KW-1185">Reference proteome</keyword>
<dbReference type="PANTHER" id="PTHR46401:SF9">
    <property type="entry name" value="MANNOSYLTRANSFERASE A"/>
    <property type="match status" value="1"/>
</dbReference>
<protein>
    <submittedName>
        <fullName evidence="2">Glycosyltransferase family 1 protein</fullName>
    </submittedName>
</protein>
<name>A0ABU6JAF8_9BURK</name>
<dbReference type="CDD" id="cd03809">
    <property type="entry name" value="GT4_MtfB-like"/>
    <property type="match status" value="1"/>
</dbReference>
<proteinExistence type="predicted"/>
<sequence>MLQQEVLYCHGLQGWLACLEHDGVPASELGLTLNRRIIEGADRLLVFDQAQLDALQSANPGAWLPPAAVLRGEGGVDIDTYRAAIASAIDASQRHTLSNLADALAGTSPGDDQLQAIAAHAASNWRLRKQPRLLIDVTQLARSDLGSGIQRVVRNIASEILRMASPGQPVELVRQHEGKLWRAPGVVASLFGVPADSLQALEVTVQPGDTLLMIDSSWEQYADFAPVFQAVRQLGGRIVTVVYDLIPLQLPHTCIPALVRVFESWFPLAVQHSDMLLCISGAVADEVRAYIAKHQLPMPRQLEVTHWPLGADLTVRSSESAVRDEVRRMLEDTANTASPLFLMVGTLEPRKGHAFALQAFEQLWQQGSTARVCMAGSIGWLDAHTLDHIRTHPELGKRLFFIERFTDAEINLCYAAATGLIAASVAEGFGLPIVEAALHRVPALASDIPVFREVGGAGARYFSLEHPGHLAQAVTEFAAMPAEQRLEMAAQIPTVTWKQSARALLDVIGIQSP</sequence>
<dbReference type="InterPro" id="IPR001296">
    <property type="entry name" value="Glyco_trans_1"/>
</dbReference>
<dbReference type="EMBL" id="JAWIIV010000010">
    <property type="protein sequence ID" value="MEC4720134.1"/>
    <property type="molecule type" value="Genomic_DNA"/>
</dbReference>
<dbReference type="Pfam" id="PF00534">
    <property type="entry name" value="Glycos_transf_1"/>
    <property type="match status" value="1"/>
</dbReference>
<evidence type="ECO:0000313" key="3">
    <source>
        <dbReference type="Proteomes" id="UP001352263"/>
    </source>
</evidence>
<dbReference type="RefSeq" id="WP_326506851.1">
    <property type="nucleotide sequence ID" value="NZ_JAWIIV010000010.1"/>
</dbReference>
<organism evidence="2 3">
    <name type="scientific">Noviherbaspirillum album</name>
    <dbReference type="NCBI Taxonomy" id="3080276"/>
    <lineage>
        <taxon>Bacteria</taxon>
        <taxon>Pseudomonadati</taxon>
        <taxon>Pseudomonadota</taxon>
        <taxon>Betaproteobacteria</taxon>
        <taxon>Burkholderiales</taxon>
        <taxon>Oxalobacteraceae</taxon>
        <taxon>Noviherbaspirillum</taxon>
    </lineage>
</organism>
<evidence type="ECO:0000313" key="2">
    <source>
        <dbReference type="EMBL" id="MEC4720134.1"/>
    </source>
</evidence>